<feature type="region of interest" description="Disordered" evidence="1">
    <location>
        <begin position="24"/>
        <end position="43"/>
    </location>
</feature>
<dbReference type="AlphaFoldDB" id="A0A5B8UDZ4"/>
<dbReference type="RefSeq" id="WP_146781536.1">
    <property type="nucleotide sequence ID" value="NZ_BAABIO010000006.1"/>
</dbReference>
<dbReference type="OrthoDB" id="9787933at2"/>
<dbReference type="PANTHER" id="PTHR22946:SF0">
    <property type="entry name" value="DIENELACTONE HYDROLASE DOMAIN-CONTAINING PROTEIN"/>
    <property type="match status" value="1"/>
</dbReference>
<dbReference type="InterPro" id="IPR029058">
    <property type="entry name" value="AB_hydrolase_fold"/>
</dbReference>
<feature type="chain" id="PRO_5022740224" evidence="2">
    <location>
        <begin position="25"/>
        <end position="283"/>
    </location>
</feature>
<evidence type="ECO:0000259" key="3">
    <source>
        <dbReference type="Pfam" id="PF01738"/>
    </source>
</evidence>
<dbReference type="GO" id="GO:0016787">
    <property type="term" value="F:hydrolase activity"/>
    <property type="evidence" value="ECO:0007669"/>
    <property type="project" value="UniProtKB-KW"/>
</dbReference>
<gene>
    <name evidence="4" type="ORF">FSB75_00955</name>
</gene>
<proteinExistence type="predicted"/>
<dbReference type="KEGG" id="fgg:FSB75_00955"/>
<dbReference type="InterPro" id="IPR002925">
    <property type="entry name" value="Dienelactn_hydro"/>
</dbReference>
<keyword evidence="2" id="KW-0732">Signal</keyword>
<dbReference type="SUPFAM" id="SSF53474">
    <property type="entry name" value="alpha/beta-Hydrolases"/>
    <property type="match status" value="1"/>
</dbReference>
<keyword evidence="4" id="KW-0378">Hydrolase</keyword>
<dbReference type="EMBL" id="CP042433">
    <property type="protein sequence ID" value="QEC54526.1"/>
    <property type="molecule type" value="Genomic_DNA"/>
</dbReference>
<evidence type="ECO:0000313" key="4">
    <source>
        <dbReference type="EMBL" id="QEC54526.1"/>
    </source>
</evidence>
<keyword evidence="5" id="KW-1185">Reference proteome</keyword>
<feature type="domain" description="Dienelactone hydrolase" evidence="3">
    <location>
        <begin position="60"/>
        <end position="281"/>
    </location>
</feature>
<protein>
    <submittedName>
        <fullName evidence="4">Dienelactone hydrolase family protein</fullName>
    </submittedName>
</protein>
<dbReference type="PROSITE" id="PS51257">
    <property type="entry name" value="PROKAR_LIPOPROTEIN"/>
    <property type="match status" value="1"/>
</dbReference>
<name>A0A5B8UDZ4_9BACT</name>
<accession>A0A5B8UDZ4</accession>
<dbReference type="Gene3D" id="3.40.50.1820">
    <property type="entry name" value="alpha/beta hydrolase"/>
    <property type="match status" value="1"/>
</dbReference>
<dbReference type="InterPro" id="IPR050261">
    <property type="entry name" value="FrsA_esterase"/>
</dbReference>
<dbReference type="Proteomes" id="UP000321204">
    <property type="component" value="Chromosome"/>
</dbReference>
<reference evidence="4 5" key="1">
    <citation type="journal article" date="2015" name="Int. J. Syst. Evol. Microbiol.">
        <title>Flavisolibacter ginsenosidimutans sp. nov., with ginsenoside-converting activity isolated from soil used for cultivating ginseng.</title>
        <authorList>
            <person name="Zhao Y."/>
            <person name="Liu Q."/>
            <person name="Kang M.S."/>
            <person name="Jin F."/>
            <person name="Yu H."/>
            <person name="Im W.T."/>
        </authorList>
    </citation>
    <scope>NUCLEOTIDE SEQUENCE [LARGE SCALE GENOMIC DNA]</scope>
    <source>
        <strain evidence="4 5">Gsoil 636</strain>
    </source>
</reference>
<dbReference type="Pfam" id="PF01738">
    <property type="entry name" value="DLH"/>
    <property type="match status" value="1"/>
</dbReference>
<dbReference type="PANTHER" id="PTHR22946">
    <property type="entry name" value="DIENELACTONE HYDROLASE DOMAIN-CONTAINING PROTEIN-RELATED"/>
    <property type="match status" value="1"/>
</dbReference>
<sequence length="283" mass="30513">MQTKPAFLLSCCFALGLLSCNNQNESQSTETKKDSMQTTTTSATIKEEPVTYSANGTTLKGYVAYDEKKTGKRPIILVVPEWWGMTDYPRMRAKMLADLGYFAMAVDMYGDGKIAADPKEAQAAATPFYSNPQMGKERLDAALAKAKTFAQADTSQAVAIGYCFGGSMVLNYAKMGAPVLGVVSFHGGLQTVPPQKGTKAQFLICHGGADSFVPQDQVDAFKKSMDSAGVAYTFKVYPGATHAFTNPAATEKGKQFNMPISYNAAADTASWNDMKAFFAKILH</sequence>
<evidence type="ECO:0000313" key="5">
    <source>
        <dbReference type="Proteomes" id="UP000321204"/>
    </source>
</evidence>
<feature type="signal peptide" evidence="2">
    <location>
        <begin position="1"/>
        <end position="24"/>
    </location>
</feature>
<evidence type="ECO:0000256" key="1">
    <source>
        <dbReference type="SAM" id="MobiDB-lite"/>
    </source>
</evidence>
<organism evidence="4 5">
    <name type="scientific">Flavisolibacter ginsenosidimutans</name>
    <dbReference type="NCBI Taxonomy" id="661481"/>
    <lineage>
        <taxon>Bacteria</taxon>
        <taxon>Pseudomonadati</taxon>
        <taxon>Bacteroidota</taxon>
        <taxon>Chitinophagia</taxon>
        <taxon>Chitinophagales</taxon>
        <taxon>Chitinophagaceae</taxon>
        <taxon>Flavisolibacter</taxon>
    </lineage>
</organism>
<evidence type="ECO:0000256" key="2">
    <source>
        <dbReference type="SAM" id="SignalP"/>
    </source>
</evidence>